<evidence type="ECO:0000256" key="7">
    <source>
        <dbReference type="SAM" id="MobiDB-lite"/>
    </source>
</evidence>
<name>W6MXI1_9ASCO</name>
<dbReference type="Gene3D" id="3.40.50.12660">
    <property type="match status" value="1"/>
</dbReference>
<proteinExistence type="inferred from homology"/>
<dbReference type="SUPFAM" id="SSF52129">
    <property type="entry name" value="Caspase-like"/>
    <property type="match status" value="1"/>
</dbReference>
<dbReference type="GeneID" id="34522307"/>
<keyword evidence="4" id="KW-0053">Apoptosis</keyword>
<dbReference type="AlphaFoldDB" id="W6MXI1"/>
<evidence type="ECO:0000313" key="9">
    <source>
        <dbReference type="EMBL" id="CDK28930.1"/>
    </source>
</evidence>
<feature type="compositionally biased region" description="Basic residues" evidence="7">
    <location>
        <begin position="1"/>
        <end position="11"/>
    </location>
</feature>
<reference evidence="9" key="2">
    <citation type="submission" date="2014-02" db="EMBL/GenBank/DDBJ databases">
        <title>Complete DNA sequence of /Kuraishia capsulata/ illustrates novel genomic features among budding yeasts (/Saccharomycotina/).</title>
        <authorList>
            <person name="Morales L."/>
            <person name="Noel B."/>
            <person name="Porcel B."/>
            <person name="Marcet-Houben M."/>
            <person name="Hullo M-F."/>
            <person name="Sacerdot C."/>
            <person name="Tekaia F."/>
            <person name="Leh-Louis V."/>
            <person name="Despons L."/>
            <person name="Khanna V."/>
            <person name="Aury J-M."/>
            <person name="Barbe V."/>
            <person name="Couloux A."/>
            <person name="Labadie K."/>
            <person name="Pelletier E."/>
            <person name="Souciet J-L."/>
            <person name="Boekhout T."/>
            <person name="Gabaldon T."/>
            <person name="Wincker P."/>
            <person name="Dujon B."/>
        </authorList>
    </citation>
    <scope>NUCLEOTIDE SEQUENCE</scope>
    <source>
        <strain evidence="9">CBS 1993</strain>
    </source>
</reference>
<dbReference type="GO" id="GO:0006515">
    <property type="term" value="P:protein quality control for misfolded or incompletely synthesized proteins"/>
    <property type="evidence" value="ECO:0007669"/>
    <property type="project" value="EnsemblFungi"/>
</dbReference>
<reference evidence="9" key="1">
    <citation type="submission" date="2013-12" db="EMBL/GenBank/DDBJ databases">
        <authorList>
            <person name="Genoscope - CEA"/>
        </authorList>
    </citation>
    <scope>NUCLEOTIDE SEQUENCE</scope>
    <source>
        <strain evidence="9">CBS 1993</strain>
    </source>
</reference>
<evidence type="ECO:0000259" key="8">
    <source>
        <dbReference type="Pfam" id="PF00656"/>
    </source>
</evidence>
<evidence type="ECO:0000256" key="5">
    <source>
        <dbReference type="ARBA" id="ARBA00022807"/>
    </source>
</evidence>
<dbReference type="GO" id="GO:0005829">
    <property type="term" value="C:cytosol"/>
    <property type="evidence" value="ECO:0007669"/>
    <property type="project" value="EnsemblFungi"/>
</dbReference>
<dbReference type="InterPro" id="IPR029030">
    <property type="entry name" value="Caspase-like_dom_sf"/>
</dbReference>
<dbReference type="STRING" id="1382522.W6MXI1"/>
<keyword evidence="5" id="KW-0645">Protease</keyword>
<keyword evidence="10" id="KW-1185">Reference proteome</keyword>
<evidence type="ECO:0000256" key="4">
    <source>
        <dbReference type="ARBA" id="ARBA00022703"/>
    </source>
</evidence>
<dbReference type="HOGENOM" id="CLU_029389_0_1_1"/>
<dbReference type="InterPro" id="IPR011600">
    <property type="entry name" value="Pept_C14_caspase"/>
</dbReference>
<dbReference type="GO" id="GO:0005634">
    <property type="term" value="C:nucleus"/>
    <property type="evidence" value="ECO:0007669"/>
    <property type="project" value="EnsemblFungi"/>
</dbReference>
<organism evidence="9 10">
    <name type="scientific">Kuraishia capsulata CBS 1993</name>
    <dbReference type="NCBI Taxonomy" id="1382522"/>
    <lineage>
        <taxon>Eukaryota</taxon>
        <taxon>Fungi</taxon>
        <taxon>Dikarya</taxon>
        <taxon>Ascomycota</taxon>
        <taxon>Saccharomycotina</taxon>
        <taxon>Pichiomycetes</taxon>
        <taxon>Pichiales</taxon>
        <taxon>Pichiaceae</taxon>
        <taxon>Kuraishia</taxon>
    </lineage>
</organism>
<evidence type="ECO:0000256" key="6">
    <source>
        <dbReference type="ARBA" id="ARBA00023145"/>
    </source>
</evidence>
<gene>
    <name evidence="9" type="ORF">KUCA_T00004916001</name>
</gene>
<dbReference type="GO" id="GO:0004198">
    <property type="term" value="F:calcium-dependent cysteine-type endopeptidase activity"/>
    <property type="evidence" value="ECO:0007669"/>
    <property type="project" value="EnsemblFungi"/>
</dbReference>
<evidence type="ECO:0000256" key="3">
    <source>
        <dbReference type="ARBA" id="ARBA00016994"/>
    </source>
</evidence>
<evidence type="ECO:0000256" key="1">
    <source>
        <dbReference type="ARBA" id="ARBA00003621"/>
    </source>
</evidence>
<dbReference type="PANTHER" id="PTHR48104:SF30">
    <property type="entry name" value="METACASPASE-1"/>
    <property type="match status" value="1"/>
</dbReference>
<evidence type="ECO:0000256" key="2">
    <source>
        <dbReference type="ARBA" id="ARBA00009005"/>
    </source>
</evidence>
<dbReference type="Proteomes" id="UP000019384">
    <property type="component" value="Unassembled WGS sequence"/>
</dbReference>
<dbReference type="EMBL" id="HG793130">
    <property type="protein sequence ID" value="CDK28930.1"/>
    <property type="molecule type" value="Genomic_DNA"/>
</dbReference>
<dbReference type="InterPro" id="IPR050452">
    <property type="entry name" value="Metacaspase"/>
</dbReference>
<comment type="similarity">
    <text evidence="2">Belongs to the peptidase C14B family.</text>
</comment>
<accession>W6MXI1</accession>
<feature type="domain" description="Peptidase C14 caspase" evidence="8">
    <location>
        <begin position="60"/>
        <end position="347"/>
    </location>
</feature>
<keyword evidence="5" id="KW-0378">Hydrolase</keyword>
<dbReference type="OrthoDB" id="3223806at2759"/>
<keyword evidence="6" id="KW-0865">Zymogen</keyword>
<feature type="region of interest" description="Disordered" evidence="7">
    <location>
        <begin position="1"/>
        <end position="41"/>
    </location>
</feature>
<dbReference type="GO" id="GO:0006915">
    <property type="term" value="P:apoptotic process"/>
    <property type="evidence" value="ECO:0007669"/>
    <property type="project" value="UniProtKB-KW"/>
</dbReference>
<dbReference type="PANTHER" id="PTHR48104">
    <property type="entry name" value="METACASPASE-4"/>
    <property type="match status" value="1"/>
</dbReference>
<dbReference type="RefSeq" id="XP_022460919.1">
    <property type="nucleotide sequence ID" value="XM_022606048.1"/>
</dbReference>
<comment type="function">
    <text evidence="1">Involved in cell death (apoptosis).</text>
</comment>
<sequence length="356" mass="40079">MYPGQQHRHYQRPPVPPPGYVQQKQYQRPMNPPPSNQMQSSVVTNHGRVQQFQYSNCTGRKKALLIGINYFGSKNQLGGCINDVRTMSRYLHDYHGYAFGDMVILTDDTRDMRRVPTKQNMLRAMQWLVKDARPNDSLFFHYSGHGGRTQDLDGDEVDGFDDVIYPVDFQVAGHIVDDQMHDIMVRPLRAGVRLTALFDSCHSGTALDLPFVYRAQDGGIKEYNIWKESKGDAMQAIMGYATGNTRLMANSVSSVFSRFKNSNSSQADRVKQQKMSPADVISFSGCKDTQTSSDSSVNGIATGAMSWAFITVMTQNPVQSYITLLQNVRVLLAQKYSQKPQLSSSHPIDVNLRFVL</sequence>
<dbReference type="Pfam" id="PF00656">
    <property type="entry name" value="Peptidase_C14"/>
    <property type="match status" value="1"/>
</dbReference>
<evidence type="ECO:0000313" key="10">
    <source>
        <dbReference type="Proteomes" id="UP000019384"/>
    </source>
</evidence>
<keyword evidence="5" id="KW-0788">Thiol protease</keyword>
<protein>
    <recommendedName>
        <fullName evidence="3">Metacaspase-1</fullName>
    </recommendedName>
</protein>